<sequence>MATSFYKTSTDTKKPEMSMGARARVQKRRPIYTYFAKEAAPLPNPTFHPEIEQKKQENFMGPLPVVKEEKDCVGMEEESVYKDMAAEGSSEDSHVKNQPRDPESWKDGNTVTITKPGPHRITALVCDEWPTEPEEHDQIKAT</sequence>
<name>M7BA82_CHEMY</name>
<feature type="compositionally biased region" description="Basic and acidic residues" evidence="1">
    <location>
        <begin position="83"/>
        <end position="106"/>
    </location>
</feature>
<accession>M7BA82</accession>
<reference evidence="3" key="1">
    <citation type="journal article" date="2013" name="Nat. Genet.">
        <title>The draft genomes of soft-shell turtle and green sea turtle yield insights into the development and evolution of the turtle-specific body plan.</title>
        <authorList>
            <person name="Wang Z."/>
            <person name="Pascual-Anaya J."/>
            <person name="Zadissa A."/>
            <person name="Li W."/>
            <person name="Niimura Y."/>
            <person name="Huang Z."/>
            <person name="Li C."/>
            <person name="White S."/>
            <person name="Xiong Z."/>
            <person name="Fang D."/>
            <person name="Wang B."/>
            <person name="Ming Y."/>
            <person name="Chen Y."/>
            <person name="Zheng Y."/>
            <person name="Kuraku S."/>
            <person name="Pignatelli M."/>
            <person name="Herrero J."/>
            <person name="Beal K."/>
            <person name="Nozawa M."/>
            <person name="Li Q."/>
            <person name="Wang J."/>
            <person name="Zhang H."/>
            <person name="Yu L."/>
            <person name="Shigenobu S."/>
            <person name="Wang J."/>
            <person name="Liu J."/>
            <person name="Flicek P."/>
            <person name="Searle S."/>
            <person name="Wang J."/>
            <person name="Kuratani S."/>
            <person name="Yin Y."/>
            <person name="Aken B."/>
            <person name="Zhang G."/>
            <person name="Irie N."/>
        </authorList>
    </citation>
    <scope>NUCLEOTIDE SEQUENCE [LARGE SCALE GENOMIC DNA]</scope>
</reference>
<evidence type="ECO:0000256" key="1">
    <source>
        <dbReference type="SAM" id="MobiDB-lite"/>
    </source>
</evidence>
<proteinExistence type="predicted"/>
<evidence type="ECO:0000313" key="3">
    <source>
        <dbReference type="Proteomes" id="UP000031443"/>
    </source>
</evidence>
<feature type="region of interest" description="Disordered" evidence="1">
    <location>
        <begin position="1"/>
        <end position="23"/>
    </location>
</feature>
<dbReference type="AlphaFoldDB" id="M7BA82"/>
<dbReference type="Proteomes" id="UP000031443">
    <property type="component" value="Unassembled WGS sequence"/>
</dbReference>
<protein>
    <submittedName>
        <fullName evidence="2">Uncharacterized protein</fullName>
    </submittedName>
</protein>
<gene>
    <name evidence="2" type="ORF">UY3_13804</name>
</gene>
<feature type="region of interest" description="Disordered" evidence="1">
    <location>
        <begin position="83"/>
        <end position="118"/>
    </location>
</feature>
<evidence type="ECO:0000313" key="2">
    <source>
        <dbReference type="EMBL" id="EMP29073.1"/>
    </source>
</evidence>
<organism evidence="2 3">
    <name type="scientific">Chelonia mydas</name>
    <name type="common">Green sea-turtle</name>
    <name type="synonym">Chelonia agassizi</name>
    <dbReference type="NCBI Taxonomy" id="8469"/>
    <lineage>
        <taxon>Eukaryota</taxon>
        <taxon>Metazoa</taxon>
        <taxon>Chordata</taxon>
        <taxon>Craniata</taxon>
        <taxon>Vertebrata</taxon>
        <taxon>Euteleostomi</taxon>
        <taxon>Archelosauria</taxon>
        <taxon>Testudinata</taxon>
        <taxon>Testudines</taxon>
        <taxon>Cryptodira</taxon>
        <taxon>Durocryptodira</taxon>
        <taxon>Americhelydia</taxon>
        <taxon>Chelonioidea</taxon>
        <taxon>Cheloniidae</taxon>
        <taxon>Chelonia</taxon>
    </lineage>
</organism>
<keyword evidence="3" id="KW-1185">Reference proteome</keyword>
<dbReference type="EMBL" id="KB559235">
    <property type="protein sequence ID" value="EMP29073.1"/>
    <property type="molecule type" value="Genomic_DNA"/>
</dbReference>